<evidence type="ECO:0000256" key="2">
    <source>
        <dbReference type="SAM" id="SignalP"/>
    </source>
</evidence>
<dbReference type="RefSeq" id="WP_152191180.1">
    <property type="nucleotide sequence ID" value="NZ_WFKI01000074.1"/>
</dbReference>
<feature type="signal peptide" evidence="2">
    <location>
        <begin position="1"/>
        <end position="20"/>
    </location>
</feature>
<feature type="chain" id="PRO_5026857865" evidence="2">
    <location>
        <begin position="21"/>
        <end position="92"/>
    </location>
</feature>
<gene>
    <name evidence="4" type="ORF">GBG18_11345</name>
    <name evidence="3" type="ORF">GBG19_11805</name>
</gene>
<evidence type="ECO:0000313" key="3">
    <source>
        <dbReference type="EMBL" id="KAB7886618.1"/>
    </source>
</evidence>
<evidence type="ECO:0000313" key="6">
    <source>
        <dbReference type="Proteomes" id="UP000472839"/>
    </source>
</evidence>
<reference evidence="5 6" key="1">
    <citation type="submission" date="2019-10" db="EMBL/GenBank/DDBJ databases">
        <title>Poseidonibacter ostreae sp. nov., isolated from the gut of the Ostrea denselamellosa.</title>
        <authorList>
            <person name="Choi A."/>
        </authorList>
    </citation>
    <scope>NUCLEOTIDE SEQUENCE [LARGE SCALE GENOMIC DNA]</scope>
    <source>
        <strain evidence="3 6">SJOD-M-33</strain>
        <strain evidence="4 5">SJOD-M-5</strain>
    </source>
</reference>
<evidence type="ECO:0000256" key="1">
    <source>
        <dbReference type="SAM" id="MobiDB-lite"/>
    </source>
</evidence>
<dbReference type="Proteomes" id="UP000461010">
    <property type="component" value="Unassembled WGS sequence"/>
</dbReference>
<dbReference type="Proteomes" id="UP000472839">
    <property type="component" value="Unassembled WGS sequence"/>
</dbReference>
<keyword evidence="2" id="KW-0732">Signal</keyword>
<protein>
    <submittedName>
        <fullName evidence="3">Uncharacterized protein</fullName>
    </submittedName>
</protein>
<dbReference type="EMBL" id="WFKK01000039">
    <property type="protein sequence ID" value="KAB7886618.1"/>
    <property type="molecule type" value="Genomic_DNA"/>
</dbReference>
<dbReference type="AlphaFoldDB" id="A0A6L4WT45"/>
<evidence type="ECO:0000313" key="4">
    <source>
        <dbReference type="EMBL" id="KAB7889228.1"/>
    </source>
</evidence>
<accession>A0A6L4WT45</accession>
<comment type="caution">
    <text evidence="3">The sequence shown here is derived from an EMBL/GenBank/DDBJ whole genome shotgun (WGS) entry which is preliminary data.</text>
</comment>
<proteinExistence type="predicted"/>
<sequence>MLKKILLTSIALSLCLSANSNLNENIDCEAQFESCVTKCEDIHSDEKNQVCVELCESVYEKCQLSLEDNVEIPNEDDMKEALESQEDEDKAK</sequence>
<feature type="region of interest" description="Disordered" evidence="1">
    <location>
        <begin position="73"/>
        <end position="92"/>
    </location>
</feature>
<keyword evidence="5" id="KW-1185">Reference proteome</keyword>
<name>A0A6L4WT45_9BACT</name>
<evidence type="ECO:0000313" key="5">
    <source>
        <dbReference type="Proteomes" id="UP000461010"/>
    </source>
</evidence>
<dbReference type="EMBL" id="WFKJ01000038">
    <property type="protein sequence ID" value="KAB7889228.1"/>
    <property type="molecule type" value="Genomic_DNA"/>
</dbReference>
<organism evidence="3 6">
    <name type="scientific">Poseidonibacter ostreae</name>
    <dbReference type="NCBI Taxonomy" id="2654171"/>
    <lineage>
        <taxon>Bacteria</taxon>
        <taxon>Pseudomonadati</taxon>
        <taxon>Campylobacterota</taxon>
        <taxon>Epsilonproteobacteria</taxon>
        <taxon>Campylobacterales</taxon>
        <taxon>Arcobacteraceae</taxon>
        <taxon>Poseidonibacter</taxon>
    </lineage>
</organism>